<dbReference type="HOGENOM" id="CLU_050993_3_3_2"/>
<comment type="cofactor">
    <cofactor evidence="1">
        <name>FMN</name>
        <dbReference type="ChEBI" id="CHEBI:58210"/>
    </cofactor>
</comment>
<evidence type="ECO:0000256" key="2">
    <source>
        <dbReference type="ARBA" id="ARBA00001966"/>
    </source>
</evidence>
<feature type="domain" description="NADPH-dependent FMN reductase-like" evidence="6">
    <location>
        <begin position="1"/>
        <end position="157"/>
    </location>
</feature>
<dbReference type="GeneID" id="7272162"/>
<evidence type="ECO:0000256" key="1">
    <source>
        <dbReference type="ARBA" id="ARBA00001917"/>
    </source>
</evidence>
<dbReference type="PANTHER" id="PTHR43278:SF4">
    <property type="entry name" value="NAD(P)H-DEPENDENT FMN-CONTAINING OXIDOREDUCTASE YWQN-RELATED"/>
    <property type="match status" value="1"/>
</dbReference>
<evidence type="ECO:0000313" key="7">
    <source>
        <dbReference type="EMBL" id="ACL16932.1"/>
    </source>
</evidence>
<dbReference type="InterPro" id="IPR051796">
    <property type="entry name" value="ISF_SsuE-like"/>
</dbReference>
<name>B8GJ91_METPE</name>
<organism evidence="7 8">
    <name type="scientific">Methanosphaerula palustris (strain ATCC BAA-1556 / DSM 19958 / E1-9c)</name>
    <dbReference type="NCBI Taxonomy" id="521011"/>
    <lineage>
        <taxon>Archaea</taxon>
        <taxon>Methanobacteriati</taxon>
        <taxon>Methanobacteriota</taxon>
        <taxon>Stenosarchaea group</taxon>
        <taxon>Methanomicrobia</taxon>
        <taxon>Methanomicrobiales</taxon>
        <taxon>Methanoregulaceae</taxon>
        <taxon>Methanosphaerula</taxon>
    </lineage>
</organism>
<accession>B8GJ91</accession>
<keyword evidence="4" id="KW-0288">FMN</keyword>
<dbReference type="AlphaFoldDB" id="B8GJ91"/>
<evidence type="ECO:0000256" key="3">
    <source>
        <dbReference type="ARBA" id="ARBA00022630"/>
    </source>
</evidence>
<comment type="cofactor">
    <cofactor evidence="2">
        <name>[4Fe-4S] cluster</name>
        <dbReference type="ChEBI" id="CHEBI:49883"/>
    </cofactor>
</comment>
<keyword evidence="3" id="KW-0285">Flavoprotein</keyword>
<dbReference type="STRING" id="521011.Mpal_1620"/>
<dbReference type="GO" id="GO:0016491">
    <property type="term" value="F:oxidoreductase activity"/>
    <property type="evidence" value="ECO:0007669"/>
    <property type="project" value="InterPro"/>
</dbReference>
<dbReference type="KEGG" id="mpl:Mpal_1620"/>
<proteinExistence type="inferred from homology"/>
<dbReference type="EMBL" id="CP001338">
    <property type="protein sequence ID" value="ACL16932.1"/>
    <property type="molecule type" value="Genomic_DNA"/>
</dbReference>
<dbReference type="eggNOG" id="arCOG02573">
    <property type="taxonomic scope" value="Archaea"/>
</dbReference>
<dbReference type="InterPro" id="IPR029039">
    <property type="entry name" value="Flavoprotein-like_sf"/>
</dbReference>
<dbReference type="Proteomes" id="UP000002457">
    <property type="component" value="Chromosome"/>
</dbReference>
<dbReference type="SUPFAM" id="SSF52218">
    <property type="entry name" value="Flavoproteins"/>
    <property type="match status" value="1"/>
</dbReference>
<keyword evidence="8" id="KW-1185">Reference proteome</keyword>
<dbReference type="OrthoDB" id="9059at2157"/>
<evidence type="ECO:0000256" key="4">
    <source>
        <dbReference type="ARBA" id="ARBA00022643"/>
    </source>
</evidence>
<protein>
    <submittedName>
        <fullName evidence="7">NADPH-dependent FMN reductase</fullName>
    </submittedName>
</protein>
<evidence type="ECO:0000256" key="5">
    <source>
        <dbReference type="ARBA" id="ARBA00038292"/>
    </source>
</evidence>
<dbReference type="Gene3D" id="3.40.50.360">
    <property type="match status" value="1"/>
</dbReference>
<evidence type="ECO:0000313" key="8">
    <source>
        <dbReference type="Proteomes" id="UP000002457"/>
    </source>
</evidence>
<reference evidence="7 8" key="1">
    <citation type="journal article" date="2015" name="Genome Announc.">
        <title>Complete Genome Sequence of Methanosphaerula palustris E1-9CT, a Hydrogenotrophic Methanogen Isolated from a Minerotrophic Fen Peatland.</title>
        <authorList>
            <person name="Cadillo-Quiroz H."/>
            <person name="Browne P."/>
            <person name="Kyrpides N."/>
            <person name="Woyke T."/>
            <person name="Goodwin L."/>
            <person name="Detter C."/>
            <person name="Yavitt J.B."/>
            <person name="Zinder S.H."/>
        </authorList>
    </citation>
    <scope>NUCLEOTIDE SEQUENCE [LARGE SCALE GENOMIC DNA]</scope>
    <source>
        <strain evidence="8">ATCC BAA-1556 / DSM 19958 / E1-9c</strain>
    </source>
</reference>
<gene>
    <name evidence="7" type="ordered locus">Mpal_1620</name>
</gene>
<dbReference type="PANTHER" id="PTHR43278">
    <property type="entry name" value="NAD(P)H-DEPENDENT FMN-CONTAINING OXIDOREDUCTASE YWQN-RELATED"/>
    <property type="match status" value="1"/>
</dbReference>
<evidence type="ECO:0000259" key="6">
    <source>
        <dbReference type="Pfam" id="PF03358"/>
    </source>
</evidence>
<comment type="similarity">
    <text evidence="5">Belongs to the SsuE family. Isf subfamily.</text>
</comment>
<sequence>MKVLLVNGSPHRKGCTWTALNEAAKTLNEEGIETEIFWIGIKPLAGCIACKTCAKKGRCVFDDTVNEFLDIAKDADGFIFGSPVHYASATGAMTSFMDRVFYTNMQAGRQVFSLKPAAAVVSARRAGTTATFDQLNKYFTISEMPVISSRYWNMVHGAAPEDVEKDLEGLQTVRILARNMAFFLKCKEAGLRAGVKLPMQEKTVFTNFIRD</sequence>
<dbReference type="InterPro" id="IPR005025">
    <property type="entry name" value="FMN_Rdtase-like_dom"/>
</dbReference>
<dbReference type="RefSeq" id="WP_012618251.1">
    <property type="nucleotide sequence ID" value="NC_011832.1"/>
</dbReference>
<dbReference type="Pfam" id="PF03358">
    <property type="entry name" value="FMN_red"/>
    <property type="match status" value="1"/>
</dbReference>